<dbReference type="EMBL" id="CM039429">
    <property type="protein sequence ID" value="KAI4349820.1"/>
    <property type="molecule type" value="Genomic_DNA"/>
</dbReference>
<dbReference type="Proteomes" id="UP000828941">
    <property type="component" value="Chromosome 4"/>
</dbReference>
<name>A0ACB9PT97_BAUVA</name>
<protein>
    <submittedName>
        <fullName evidence="1">Uncharacterized protein</fullName>
    </submittedName>
</protein>
<accession>A0ACB9PT97</accession>
<keyword evidence="2" id="KW-1185">Reference proteome</keyword>
<sequence length="587" mass="64626">MAEKMPDSTRPRVTSSSYHPTSMNGNEFAELVWQNGQILVQRGGTSSNRQKGSSCIGYSESPSHDIGYEEDVCITKRARLNTYCSLFPASHKNFDMGSTHRESQQSNVHQCYQFDLPYAKSKNSFKNFDTHLMVEDECPDFRRAKESKFNGGAYQLTSFGNSEFCSSSSQQCPASASFMTPRIPTPSSQKQDLRTVEKVNFPNFVRPTEFFKSTNQSNRATQQTSSVVLAGVKEIKTSKDDNNSVAVTTSKAPEHSISSNKGSHSLKQKPTATNANQVPSVANSSREPLPHERSKAMRNNSAFRIHGCQDSSLAVNGAKGKTDTYQQLVPSSSVCSLGASNDPTYLSTKHEVEDTYYSAYSSENDEEEEGLTEEERPPEGARGKRSRTAEIRNLSERKRRDKFNKKMRALKELIPNCNKMDKASMLDDAIEHLKTLKLQLQIMSLGTGMCMPFMMLPAGANHLNPLHLTQFPQLGTGIGLRPSTVTPCNLPAQFPPPQLGPASLPGITDNGLPIPAGFPSQILPISIPHAPFFPMLGKPFTQPVLPTSTPSNLAHHLASSPLPTLNDSIPNKAELNAQPECPYVQYK</sequence>
<organism evidence="1 2">
    <name type="scientific">Bauhinia variegata</name>
    <name type="common">Purple orchid tree</name>
    <name type="synonym">Phanera variegata</name>
    <dbReference type="NCBI Taxonomy" id="167791"/>
    <lineage>
        <taxon>Eukaryota</taxon>
        <taxon>Viridiplantae</taxon>
        <taxon>Streptophyta</taxon>
        <taxon>Embryophyta</taxon>
        <taxon>Tracheophyta</taxon>
        <taxon>Spermatophyta</taxon>
        <taxon>Magnoliopsida</taxon>
        <taxon>eudicotyledons</taxon>
        <taxon>Gunneridae</taxon>
        <taxon>Pentapetalae</taxon>
        <taxon>rosids</taxon>
        <taxon>fabids</taxon>
        <taxon>Fabales</taxon>
        <taxon>Fabaceae</taxon>
        <taxon>Cercidoideae</taxon>
        <taxon>Cercideae</taxon>
        <taxon>Bauhiniinae</taxon>
        <taxon>Bauhinia</taxon>
    </lineage>
</organism>
<comment type="caution">
    <text evidence="1">The sequence shown here is derived from an EMBL/GenBank/DDBJ whole genome shotgun (WGS) entry which is preliminary data.</text>
</comment>
<gene>
    <name evidence="1" type="ORF">L6164_010371</name>
</gene>
<proteinExistence type="predicted"/>
<evidence type="ECO:0000313" key="2">
    <source>
        <dbReference type="Proteomes" id="UP000828941"/>
    </source>
</evidence>
<evidence type="ECO:0000313" key="1">
    <source>
        <dbReference type="EMBL" id="KAI4349820.1"/>
    </source>
</evidence>
<reference evidence="1 2" key="1">
    <citation type="journal article" date="2022" name="DNA Res.">
        <title>Chromosomal-level genome assembly of the orchid tree Bauhinia variegata (Leguminosae; Cercidoideae) supports the allotetraploid origin hypothesis of Bauhinia.</title>
        <authorList>
            <person name="Zhong Y."/>
            <person name="Chen Y."/>
            <person name="Zheng D."/>
            <person name="Pang J."/>
            <person name="Liu Y."/>
            <person name="Luo S."/>
            <person name="Meng S."/>
            <person name="Qian L."/>
            <person name="Wei D."/>
            <person name="Dai S."/>
            <person name="Zhou R."/>
        </authorList>
    </citation>
    <scope>NUCLEOTIDE SEQUENCE [LARGE SCALE GENOMIC DNA]</scope>
    <source>
        <strain evidence="1">BV-YZ2020</strain>
    </source>
</reference>